<feature type="chain" id="PRO_5004772399" evidence="5">
    <location>
        <begin position="24"/>
        <end position="451"/>
    </location>
</feature>
<feature type="transmembrane region" description="Helical" evidence="4">
    <location>
        <begin position="121"/>
        <end position="146"/>
    </location>
</feature>
<feature type="domain" description="C2" evidence="6">
    <location>
        <begin position="305"/>
        <end position="426"/>
    </location>
</feature>
<keyword evidence="4" id="KW-0472">Membrane</keyword>
<evidence type="ECO:0000256" key="2">
    <source>
        <dbReference type="ARBA" id="ARBA00022737"/>
    </source>
</evidence>
<dbReference type="Gene3D" id="2.60.40.150">
    <property type="entry name" value="C2 domain"/>
    <property type="match status" value="2"/>
</dbReference>
<evidence type="ECO:0000259" key="6">
    <source>
        <dbReference type="PROSITE" id="PS50004"/>
    </source>
</evidence>
<evidence type="ECO:0000256" key="1">
    <source>
        <dbReference type="ARBA" id="ARBA00006996"/>
    </source>
</evidence>
<evidence type="ECO:0000313" key="7">
    <source>
        <dbReference type="EMBL" id="ETE68901.1"/>
    </source>
</evidence>
<evidence type="ECO:0000313" key="8">
    <source>
        <dbReference type="Proteomes" id="UP000018936"/>
    </source>
</evidence>
<dbReference type="PANTHER" id="PTHR10024:SF176">
    <property type="entry name" value="SYNAPTOTAGMIN-3"/>
    <property type="match status" value="1"/>
</dbReference>
<keyword evidence="4" id="KW-1133">Transmembrane helix</keyword>
<dbReference type="GO" id="GO:0005886">
    <property type="term" value="C:plasma membrane"/>
    <property type="evidence" value="ECO:0007669"/>
    <property type="project" value="TreeGrafter"/>
</dbReference>
<gene>
    <name evidence="7" type="primary">P65-C</name>
    <name evidence="7" type="ORF">L345_05305</name>
</gene>
<evidence type="ECO:0000256" key="4">
    <source>
        <dbReference type="SAM" id="Phobius"/>
    </source>
</evidence>
<keyword evidence="8" id="KW-1185">Reference proteome</keyword>
<dbReference type="PRINTS" id="PR00399">
    <property type="entry name" value="SYNAPTOTAGMN"/>
</dbReference>
<dbReference type="FunFam" id="2.60.40.150:FF:000011">
    <property type="entry name" value="Synaptotagmin 6"/>
    <property type="match status" value="1"/>
</dbReference>
<dbReference type="GO" id="GO:0005544">
    <property type="term" value="F:calcium-dependent phospholipid binding"/>
    <property type="evidence" value="ECO:0007669"/>
    <property type="project" value="TreeGrafter"/>
</dbReference>
<dbReference type="GO" id="GO:0000149">
    <property type="term" value="F:SNARE binding"/>
    <property type="evidence" value="ECO:0007669"/>
    <property type="project" value="TreeGrafter"/>
</dbReference>
<accession>V8P4J9</accession>
<protein>
    <submittedName>
        <fullName evidence="7">Synaptotagmin-C</fullName>
    </submittedName>
</protein>
<reference evidence="7 8" key="1">
    <citation type="journal article" date="2013" name="Proc. Natl. Acad. Sci. U.S.A.">
        <title>The king cobra genome reveals dynamic gene evolution and adaptation in the snake venom system.</title>
        <authorList>
            <person name="Vonk F.J."/>
            <person name="Casewell N.R."/>
            <person name="Henkel C.V."/>
            <person name="Heimberg A.M."/>
            <person name="Jansen H.J."/>
            <person name="McCleary R.J."/>
            <person name="Kerkkamp H.M."/>
            <person name="Vos R.A."/>
            <person name="Guerreiro I."/>
            <person name="Calvete J.J."/>
            <person name="Wuster W."/>
            <person name="Woods A.E."/>
            <person name="Logan J.M."/>
            <person name="Harrison R.A."/>
            <person name="Castoe T.A."/>
            <person name="de Koning A.P."/>
            <person name="Pollock D.D."/>
            <person name="Yandell M."/>
            <person name="Calderon D."/>
            <person name="Renjifo C."/>
            <person name="Currier R.B."/>
            <person name="Salgado D."/>
            <person name="Pla D."/>
            <person name="Sanz L."/>
            <person name="Hyder A.S."/>
            <person name="Ribeiro J.M."/>
            <person name="Arntzen J.W."/>
            <person name="van den Thillart G.E."/>
            <person name="Boetzer M."/>
            <person name="Pirovano W."/>
            <person name="Dirks R.P."/>
            <person name="Spaink H.P."/>
            <person name="Duboule D."/>
            <person name="McGlinn E."/>
            <person name="Kini R.M."/>
            <person name="Richardson M.K."/>
        </authorList>
    </citation>
    <scope>NUCLEOTIDE SEQUENCE</scope>
    <source>
        <tissue evidence="7">Blood</tissue>
    </source>
</reference>
<dbReference type="OrthoDB" id="67700at2759"/>
<dbReference type="SUPFAM" id="SSF49562">
    <property type="entry name" value="C2 domain (Calcium/lipid-binding domain, CaLB)"/>
    <property type="match status" value="2"/>
</dbReference>
<dbReference type="AlphaFoldDB" id="V8P4J9"/>
<dbReference type="PROSITE" id="PS50004">
    <property type="entry name" value="C2"/>
    <property type="match status" value="1"/>
</dbReference>
<feature type="compositionally biased region" description="Basic and acidic residues" evidence="3">
    <location>
        <begin position="287"/>
        <end position="302"/>
    </location>
</feature>
<dbReference type="SMART" id="SM00239">
    <property type="entry name" value="C2"/>
    <property type="match status" value="1"/>
</dbReference>
<evidence type="ECO:0000256" key="5">
    <source>
        <dbReference type="SAM" id="SignalP"/>
    </source>
</evidence>
<evidence type="ECO:0000256" key="3">
    <source>
        <dbReference type="SAM" id="MobiDB-lite"/>
    </source>
</evidence>
<dbReference type="Pfam" id="PF00168">
    <property type="entry name" value="C2"/>
    <property type="match status" value="1"/>
</dbReference>
<dbReference type="GO" id="GO:0001786">
    <property type="term" value="F:phosphatidylserine binding"/>
    <property type="evidence" value="ECO:0007669"/>
    <property type="project" value="TreeGrafter"/>
</dbReference>
<dbReference type="EMBL" id="AZIM01000892">
    <property type="protein sequence ID" value="ETE68901.1"/>
    <property type="molecule type" value="Genomic_DNA"/>
</dbReference>
<dbReference type="GO" id="GO:0030276">
    <property type="term" value="F:clathrin binding"/>
    <property type="evidence" value="ECO:0007669"/>
    <property type="project" value="TreeGrafter"/>
</dbReference>
<proteinExistence type="inferred from homology"/>
<keyword evidence="2" id="KW-0677">Repeat</keyword>
<sequence length="451" mass="50204">MDSVHQKLWIAFLLLCCLALTGSVSILDPAIQKQLDSYQLNQFADQGIYLNNSSSMANKRLSTMSTMSTCCLGIMSGDYDEDRHRKAMELLHVLCSNTCAAQEREKCQELTGHVGPINTEILVSLLSVIVTFCGIVLLGVSLFVSWKLCWIPWRDKGSSSQTQRKEHPLHAHLHHSPFGDLLAERVELGPEMPERSYLDMDSYPEANLKVSQTSPDLPVESQTGTKEGSIPNAHSHQQVASLAPTPRYNTLPRPVTQQLSSPDTGVHGGGGEDKVEQVTSIGQIKPELYKQRSGEADSKKGEAPSCGQLSFALRYAYGTEQLVVRILRALDLPAKDANGFSDPYVKMYLLPDRKKKFQTKVHRKTLNPIFNETFNFNVPFAELPSRKLHFSVYDFDRFSRHDLIGQVEKADLGELNFSLCYLPTAGRLTVTIIKATNLKAMDLTGFSGEQI</sequence>
<dbReference type="GO" id="GO:0070382">
    <property type="term" value="C:exocytic vesicle"/>
    <property type="evidence" value="ECO:0007669"/>
    <property type="project" value="TreeGrafter"/>
</dbReference>
<dbReference type="Proteomes" id="UP000018936">
    <property type="component" value="Unassembled WGS sequence"/>
</dbReference>
<organism evidence="7 8">
    <name type="scientific">Ophiophagus hannah</name>
    <name type="common">King cobra</name>
    <name type="synonym">Naja hannah</name>
    <dbReference type="NCBI Taxonomy" id="8665"/>
    <lineage>
        <taxon>Eukaryota</taxon>
        <taxon>Metazoa</taxon>
        <taxon>Chordata</taxon>
        <taxon>Craniata</taxon>
        <taxon>Vertebrata</taxon>
        <taxon>Euteleostomi</taxon>
        <taxon>Lepidosauria</taxon>
        <taxon>Squamata</taxon>
        <taxon>Bifurcata</taxon>
        <taxon>Unidentata</taxon>
        <taxon>Episquamata</taxon>
        <taxon>Toxicofera</taxon>
        <taxon>Serpentes</taxon>
        <taxon>Colubroidea</taxon>
        <taxon>Elapidae</taxon>
        <taxon>Elapinae</taxon>
        <taxon>Ophiophagus</taxon>
    </lineage>
</organism>
<dbReference type="GO" id="GO:0017156">
    <property type="term" value="P:calcium-ion regulated exocytosis"/>
    <property type="evidence" value="ECO:0007669"/>
    <property type="project" value="TreeGrafter"/>
</dbReference>
<dbReference type="GO" id="GO:0005509">
    <property type="term" value="F:calcium ion binding"/>
    <property type="evidence" value="ECO:0007669"/>
    <property type="project" value="TreeGrafter"/>
</dbReference>
<dbReference type="InterPro" id="IPR001565">
    <property type="entry name" value="Synaptotagmin"/>
</dbReference>
<dbReference type="InterPro" id="IPR035892">
    <property type="entry name" value="C2_domain_sf"/>
</dbReference>
<comment type="caution">
    <text evidence="7">The sequence shown here is derived from an EMBL/GenBank/DDBJ whole genome shotgun (WGS) entry which is preliminary data.</text>
</comment>
<feature type="non-terminal residue" evidence="7">
    <location>
        <position position="1"/>
    </location>
</feature>
<comment type="similarity">
    <text evidence="1">Belongs to the synaptotagmin family.</text>
</comment>
<feature type="region of interest" description="Disordered" evidence="3">
    <location>
        <begin position="210"/>
        <end position="303"/>
    </location>
</feature>
<dbReference type="PANTHER" id="PTHR10024">
    <property type="entry name" value="SYNAPTOTAGMIN"/>
    <property type="match status" value="1"/>
</dbReference>
<dbReference type="InterPro" id="IPR000008">
    <property type="entry name" value="C2_dom"/>
</dbReference>
<name>V8P4J9_OPHHA</name>
<dbReference type="PRINTS" id="PR00360">
    <property type="entry name" value="C2DOMAIN"/>
</dbReference>
<keyword evidence="5" id="KW-0732">Signal</keyword>
<keyword evidence="4" id="KW-0812">Transmembrane</keyword>
<feature type="signal peptide" evidence="5">
    <location>
        <begin position="1"/>
        <end position="23"/>
    </location>
</feature>
<feature type="compositionally biased region" description="Polar residues" evidence="3">
    <location>
        <begin position="210"/>
        <end position="240"/>
    </location>
</feature>